<evidence type="ECO:0000313" key="3">
    <source>
        <dbReference type="Proteomes" id="UP001500221"/>
    </source>
</evidence>
<reference evidence="3" key="1">
    <citation type="journal article" date="2019" name="Int. J. Syst. Evol. Microbiol.">
        <title>The Global Catalogue of Microorganisms (GCM) 10K type strain sequencing project: providing services to taxonomists for standard genome sequencing and annotation.</title>
        <authorList>
            <consortium name="The Broad Institute Genomics Platform"/>
            <consortium name="The Broad Institute Genome Sequencing Center for Infectious Disease"/>
            <person name="Wu L."/>
            <person name="Ma J."/>
        </authorList>
    </citation>
    <scope>NUCLEOTIDE SEQUENCE [LARGE SCALE GENOMIC DNA]</scope>
    <source>
        <strain evidence="3">JCM 18459</strain>
    </source>
</reference>
<feature type="region of interest" description="Disordered" evidence="1">
    <location>
        <begin position="138"/>
        <end position="167"/>
    </location>
</feature>
<evidence type="ECO:0000256" key="1">
    <source>
        <dbReference type="SAM" id="MobiDB-lite"/>
    </source>
</evidence>
<evidence type="ECO:0000313" key="2">
    <source>
        <dbReference type="EMBL" id="GAA5141678.1"/>
    </source>
</evidence>
<name>A0ABP9P8J3_9ACTN</name>
<keyword evidence="3" id="KW-1185">Reference proteome</keyword>
<sequence length="167" mass="16831">MGRARPRGEAWVVPARRSGQDDVQPADPVAVEREAVVEVDLAAGEVAVEVVAHHPDLAVLPDVGDLGGVGELGAGLDDEAPQAVLAAELLAAVGDVDDDGVLGQEREGSLLVPRGLGLEEGPDRGGELLGDVGVGVQALERGRSPTGRGKGGCLSPGEGRSTGRTSP</sequence>
<comment type="caution">
    <text evidence="2">The sequence shown here is derived from an EMBL/GenBank/DDBJ whole genome shotgun (WGS) entry which is preliminary data.</text>
</comment>
<proteinExistence type="predicted"/>
<accession>A0ABP9P8J3</accession>
<dbReference type="EMBL" id="BAABKG010000001">
    <property type="protein sequence ID" value="GAA5141678.1"/>
    <property type="molecule type" value="Genomic_DNA"/>
</dbReference>
<gene>
    <name evidence="2" type="ORF">GCM10023340_03770</name>
</gene>
<feature type="region of interest" description="Disordered" evidence="1">
    <location>
        <begin position="1"/>
        <end position="26"/>
    </location>
</feature>
<dbReference type="Proteomes" id="UP001500221">
    <property type="component" value="Unassembled WGS sequence"/>
</dbReference>
<protein>
    <submittedName>
        <fullName evidence="2">Uncharacterized protein</fullName>
    </submittedName>
</protein>
<organism evidence="2 3">
    <name type="scientific">Nocardioides marinquilinus</name>
    <dbReference type="NCBI Taxonomy" id="1210400"/>
    <lineage>
        <taxon>Bacteria</taxon>
        <taxon>Bacillati</taxon>
        <taxon>Actinomycetota</taxon>
        <taxon>Actinomycetes</taxon>
        <taxon>Propionibacteriales</taxon>
        <taxon>Nocardioidaceae</taxon>
        <taxon>Nocardioides</taxon>
    </lineage>
</organism>